<dbReference type="AlphaFoldDB" id="A0A1U9Z2Q8"/>
<accession>A0A1U9Z2Q8</accession>
<dbReference type="KEGG" id="mmed:Mame_02618"/>
<dbReference type="Proteomes" id="UP000191135">
    <property type="component" value="Chromosome"/>
</dbReference>
<sequence>MNVERKEQTVLASFSGFPKRLISVETLEPGRRKLSFRSTARIFSVFRRNHKSNRHGELDMAFATSTCRRNA</sequence>
<evidence type="ECO:0000313" key="1">
    <source>
        <dbReference type="EMBL" id="AQZ51944.1"/>
    </source>
</evidence>
<organism evidence="1 2">
    <name type="scientific">Martelella mediterranea DSM 17316</name>
    <dbReference type="NCBI Taxonomy" id="1122214"/>
    <lineage>
        <taxon>Bacteria</taxon>
        <taxon>Pseudomonadati</taxon>
        <taxon>Pseudomonadota</taxon>
        <taxon>Alphaproteobacteria</taxon>
        <taxon>Hyphomicrobiales</taxon>
        <taxon>Aurantimonadaceae</taxon>
        <taxon>Martelella</taxon>
    </lineage>
</organism>
<reference evidence="1 2" key="1">
    <citation type="submission" date="2017-03" db="EMBL/GenBank/DDBJ databases">
        <title>Foreign affairs: Plasmid Transfer between Roseobacters and Rhizobia.</title>
        <authorList>
            <person name="Bartling P."/>
            <person name="Bunk B."/>
            <person name="Overmann J."/>
            <person name="Brinkmann H."/>
            <person name="Petersen J."/>
        </authorList>
    </citation>
    <scope>NUCLEOTIDE SEQUENCE [LARGE SCALE GENOMIC DNA]</scope>
    <source>
        <strain evidence="1 2">MACL11</strain>
    </source>
</reference>
<protein>
    <submittedName>
        <fullName evidence="1">Uncharacterized protein</fullName>
    </submittedName>
</protein>
<keyword evidence="2" id="KW-1185">Reference proteome</keyword>
<evidence type="ECO:0000313" key="2">
    <source>
        <dbReference type="Proteomes" id="UP000191135"/>
    </source>
</evidence>
<dbReference type="STRING" id="1122214.Mame_02618"/>
<dbReference type="EMBL" id="CP020330">
    <property type="protein sequence ID" value="AQZ51944.1"/>
    <property type="molecule type" value="Genomic_DNA"/>
</dbReference>
<proteinExistence type="predicted"/>
<gene>
    <name evidence="1" type="ORF">Mame_02618</name>
</gene>
<name>A0A1U9Z2Q8_9HYPH</name>